<evidence type="ECO:0000256" key="3">
    <source>
        <dbReference type="ARBA" id="ARBA00022723"/>
    </source>
</evidence>
<dbReference type="GO" id="GO:0008235">
    <property type="term" value="F:metalloexopeptidase activity"/>
    <property type="evidence" value="ECO:0007669"/>
    <property type="project" value="InterPro"/>
</dbReference>
<feature type="domain" description="Peptidase M28" evidence="8">
    <location>
        <begin position="319"/>
        <end position="534"/>
    </location>
</feature>
<keyword evidence="4 7" id="KW-0732">Signal</keyword>
<dbReference type="AlphaFoldDB" id="A0AAW7Z7E6"/>
<feature type="signal peptide" evidence="7">
    <location>
        <begin position="1"/>
        <end position="18"/>
    </location>
</feature>
<dbReference type="GO" id="GO:0046872">
    <property type="term" value="F:metal ion binding"/>
    <property type="evidence" value="ECO:0007669"/>
    <property type="project" value="UniProtKB-KW"/>
</dbReference>
<feature type="chain" id="PRO_5043678634" evidence="7">
    <location>
        <begin position="19"/>
        <end position="562"/>
    </location>
</feature>
<keyword evidence="1" id="KW-0031">Aminopeptidase</keyword>
<dbReference type="Proteomes" id="UP001170717">
    <property type="component" value="Unassembled WGS sequence"/>
</dbReference>
<evidence type="ECO:0000313" key="9">
    <source>
        <dbReference type="EMBL" id="MDO6578252.1"/>
    </source>
</evidence>
<evidence type="ECO:0000256" key="2">
    <source>
        <dbReference type="ARBA" id="ARBA00022670"/>
    </source>
</evidence>
<evidence type="ECO:0000256" key="4">
    <source>
        <dbReference type="ARBA" id="ARBA00022729"/>
    </source>
</evidence>
<evidence type="ECO:0000256" key="6">
    <source>
        <dbReference type="ARBA" id="ARBA00022833"/>
    </source>
</evidence>
<dbReference type="Gene3D" id="3.50.30.30">
    <property type="match status" value="1"/>
</dbReference>
<dbReference type="RefSeq" id="WP_303538557.1">
    <property type="nucleotide sequence ID" value="NZ_JAUOQI010000008.1"/>
</dbReference>
<name>A0AAW7Z7E6_9ALTE</name>
<evidence type="ECO:0000259" key="8">
    <source>
        <dbReference type="Pfam" id="PF04389"/>
    </source>
</evidence>
<dbReference type="SUPFAM" id="SSF52025">
    <property type="entry name" value="PA domain"/>
    <property type="match status" value="1"/>
</dbReference>
<keyword evidence="3" id="KW-0479">Metal-binding</keyword>
<proteinExistence type="predicted"/>
<dbReference type="EMBL" id="JAUOQI010000008">
    <property type="protein sequence ID" value="MDO6578252.1"/>
    <property type="molecule type" value="Genomic_DNA"/>
</dbReference>
<evidence type="ECO:0000313" key="10">
    <source>
        <dbReference type="Proteomes" id="UP001170717"/>
    </source>
</evidence>
<dbReference type="PANTHER" id="PTHR12147">
    <property type="entry name" value="METALLOPEPTIDASE M28 FAMILY MEMBER"/>
    <property type="match status" value="1"/>
</dbReference>
<dbReference type="CDD" id="cd04821">
    <property type="entry name" value="PA_M28_1_2"/>
    <property type="match status" value="1"/>
</dbReference>
<evidence type="ECO:0000256" key="5">
    <source>
        <dbReference type="ARBA" id="ARBA00022801"/>
    </source>
</evidence>
<dbReference type="InterPro" id="IPR045175">
    <property type="entry name" value="M28_fam"/>
</dbReference>
<accession>A0AAW7Z7E6</accession>
<protein>
    <submittedName>
        <fullName evidence="9">M28 family metallopeptidase</fullName>
    </submittedName>
</protein>
<dbReference type="CDD" id="cd05660">
    <property type="entry name" value="M28_like_PA"/>
    <property type="match status" value="1"/>
</dbReference>
<organism evidence="9 10">
    <name type="scientific">Alteromonas stellipolaris</name>
    <dbReference type="NCBI Taxonomy" id="233316"/>
    <lineage>
        <taxon>Bacteria</taxon>
        <taxon>Pseudomonadati</taxon>
        <taxon>Pseudomonadota</taxon>
        <taxon>Gammaproteobacteria</taxon>
        <taxon>Alteromonadales</taxon>
        <taxon>Alteromonadaceae</taxon>
        <taxon>Alteromonas/Salinimonas group</taxon>
        <taxon>Alteromonas</taxon>
    </lineage>
</organism>
<gene>
    <name evidence="9" type="ORF">Q4527_12655</name>
</gene>
<keyword evidence="5" id="KW-0378">Hydrolase</keyword>
<dbReference type="FunFam" id="3.40.630.10:FF:000088">
    <property type="entry name" value="Peptidase M20"/>
    <property type="match status" value="1"/>
</dbReference>
<keyword evidence="2" id="KW-0645">Protease</keyword>
<dbReference type="InterPro" id="IPR046450">
    <property type="entry name" value="PA_dom_sf"/>
</dbReference>
<evidence type="ECO:0000256" key="7">
    <source>
        <dbReference type="SAM" id="SignalP"/>
    </source>
</evidence>
<sequence length="562" mass="61730">MKKMFLPLLVTAVSAVSACSPNNAPDDALDNDTAQSETQNQTKEIASNFDSVYASISDADIREPLKILSSDEFEGRLPTTIGETKTLDYLTREFEKAGLSPGNGDSYLQKVALMEITAAPEMIMTIGDNSFVYKEDMVASSKREQETVSLENSELVFVGYGVNAPEYDWNDYEGLDVTGKTVVILVNDPGFENPESGKFQGTTMTYYGRWSYKYEEASRQGAAGALIVHETAPASYGWSVVANSWSGPQYGLVSKDKGASRVAIEGWLTLSAAEKVFADAGFDFQEEKNQAKLGPYHKAMDINASVTVQNTFKKSESHNVIATLPGSELPNEHVIYTAHWDHLGKDETKEGDNIYNGAHDNATGSAAILAMAKAYANLDIAPKRSVSFLIVTAEEQGLLGSKYYADNAVIPLEDTVANINMDAMNVLGKTKNVAVVGMGKSDLEDYLKTAADKQGRTLTQEDRPEAGYYYRSDHFSFAKKGVPALYAEGGNEPADEATAKYRKRMNVIVTGCYHQVCDQYRDDWDLSGIVQDTQLLFDVGFNVANAEQWPAWKETSEFQRNN</sequence>
<dbReference type="InterPro" id="IPR007484">
    <property type="entry name" value="Peptidase_M28"/>
</dbReference>
<dbReference type="PROSITE" id="PS51257">
    <property type="entry name" value="PROKAR_LIPOPROTEIN"/>
    <property type="match status" value="1"/>
</dbReference>
<comment type="caution">
    <text evidence="9">The sequence shown here is derived from an EMBL/GenBank/DDBJ whole genome shotgun (WGS) entry which is preliminary data.</text>
</comment>
<keyword evidence="6" id="KW-0862">Zinc</keyword>
<reference evidence="9" key="1">
    <citation type="submission" date="2023-07" db="EMBL/GenBank/DDBJ databases">
        <title>Genome content predicts the carbon catabolic preferences of heterotrophic bacteria.</title>
        <authorList>
            <person name="Gralka M."/>
        </authorList>
    </citation>
    <scope>NUCLEOTIDE SEQUENCE</scope>
    <source>
        <strain evidence="9">F2M12</strain>
    </source>
</reference>
<dbReference type="SUPFAM" id="SSF53187">
    <property type="entry name" value="Zn-dependent exopeptidases"/>
    <property type="match status" value="1"/>
</dbReference>
<dbReference type="PANTHER" id="PTHR12147:SF56">
    <property type="entry name" value="AMINOPEPTIDASE YDR415C-RELATED"/>
    <property type="match status" value="1"/>
</dbReference>
<dbReference type="GO" id="GO:0004177">
    <property type="term" value="F:aminopeptidase activity"/>
    <property type="evidence" value="ECO:0007669"/>
    <property type="project" value="UniProtKB-KW"/>
</dbReference>
<dbReference type="GO" id="GO:0006508">
    <property type="term" value="P:proteolysis"/>
    <property type="evidence" value="ECO:0007669"/>
    <property type="project" value="UniProtKB-KW"/>
</dbReference>
<dbReference type="Gene3D" id="3.40.630.10">
    <property type="entry name" value="Zn peptidases"/>
    <property type="match status" value="1"/>
</dbReference>
<dbReference type="Pfam" id="PF04389">
    <property type="entry name" value="Peptidase_M28"/>
    <property type="match status" value="1"/>
</dbReference>
<evidence type="ECO:0000256" key="1">
    <source>
        <dbReference type="ARBA" id="ARBA00022438"/>
    </source>
</evidence>